<evidence type="ECO:0000256" key="1">
    <source>
        <dbReference type="ARBA" id="ARBA00007843"/>
    </source>
</evidence>
<dbReference type="KEGG" id="nta:107797305"/>
<dbReference type="SUPFAM" id="SSF82153">
    <property type="entry name" value="FAS1 domain"/>
    <property type="match status" value="1"/>
</dbReference>
<comment type="similarity">
    <text evidence="1">Belongs to the fasciclin-like AGP family.</text>
</comment>
<dbReference type="PaxDb" id="4097-A0A1S4AGV7"/>
<reference evidence="2" key="1">
    <citation type="journal article" date="2014" name="Nat. Commun.">
        <title>The tobacco genome sequence and its comparison with those of tomato and potato.</title>
        <authorList>
            <person name="Sierro N."/>
            <person name="Battey J.N."/>
            <person name="Ouadi S."/>
            <person name="Bakaher N."/>
            <person name="Bovet L."/>
            <person name="Willig A."/>
            <person name="Goepfert S."/>
            <person name="Peitsch M.C."/>
            <person name="Ivanov N.V."/>
        </authorList>
    </citation>
    <scope>NUCLEOTIDE SEQUENCE [LARGE SCALE GENOMIC DNA]</scope>
</reference>
<evidence type="ECO:0000313" key="3">
    <source>
        <dbReference type="RefSeq" id="XP_016475663.2"/>
    </source>
</evidence>
<dbReference type="RefSeq" id="XP_016475663.1">
    <property type="nucleotide sequence ID" value="XM_016620177.1"/>
</dbReference>
<protein>
    <submittedName>
        <fullName evidence="3">FAS1 domain-containing protein SELMODRAFT_448915-like</fullName>
    </submittedName>
</protein>
<dbReference type="Gene3D" id="2.30.180.10">
    <property type="entry name" value="FAS1 domain"/>
    <property type="match status" value="1"/>
</dbReference>
<proteinExistence type="inferred from homology"/>
<dbReference type="GO" id="GO:0005886">
    <property type="term" value="C:plasma membrane"/>
    <property type="evidence" value="ECO:0000318"/>
    <property type="project" value="GO_Central"/>
</dbReference>
<dbReference type="OrthoDB" id="2015130at2759"/>
<dbReference type="PROSITE" id="PS50213">
    <property type="entry name" value="FAS1"/>
    <property type="match status" value="1"/>
</dbReference>
<dbReference type="FunFam" id="2.30.180.10:FF:000046">
    <property type="entry name" value="Fasciclin-like arabinogalactan family protein"/>
    <property type="match status" value="1"/>
</dbReference>
<accession>A0A1S4AGV7</accession>
<dbReference type="GeneID" id="107797305"/>
<sequence>MMIRNGRTIAPNSIPLYLNDTHFNLAILKSLPEKIEYKSPAEPLKRSSLKINNEATEIPTTPPSYQQPNTTTFPPPPPMTQHQIQEQQLNNIVEALIGAGDFAGWANLLSSTDLSSLPLSATFFIPGNDAISNHQTPGDQNLNLDPFLIAYHIIPQRLSFADLQQFKSNTRLPTLLPSKFIVITNNSLSNFTVDGSQITYPDLYVNSAFTVHGVNKVLEYSVYGADPLFSPPENNTLPSETVAPIPPKPKPRPKPKPLLFPEGGGGFTDGWRSSNSTRAFPIEKLVIDISVLFFIFFWV</sequence>
<dbReference type="AlphaFoldDB" id="A0A1S4AGV7"/>
<dbReference type="InterPro" id="IPR000782">
    <property type="entry name" value="FAS1_domain"/>
</dbReference>
<dbReference type="RefSeq" id="XP_016475663.2">
    <property type="nucleotide sequence ID" value="XM_016620177.2"/>
</dbReference>
<dbReference type="InterPro" id="IPR052806">
    <property type="entry name" value="Fasciclin-like_AGP"/>
</dbReference>
<organism evidence="2 3">
    <name type="scientific">Nicotiana tabacum</name>
    <name type="common">Common tobacco</name>
    <dbReference type="NCBI Taxonomy" id="4097"/>
    <lineage>
        <taxon>Eukaryota</taxon>
        <taxon>Viridiplantae</taxon>
        <taxon>Streptophyta</taxon>
        <taxon>Embryophyta</taxon>
        <taxon>Tracheophyta</taxon>
        <taxon>Spermatophyta</taxon>
        <taxon>Magnoliopsida</taxon>
        <taxon>eudicotyledons</taxon>
        <taxon>Gunneridae</taxon>
        <taxon>Pentapetalae</taxon>
        <taxon>asterids</taxon>
        <taxon>lamiids</taxon>
        <taxon>Solanales</taxon>
        <taxon>Solanaceae</taxon>
        <taxon>Nicotianoideae</taxon>
        <taxon>Nicotianeae</taxon>
        <taxon>Nicotiana</taxon>
    </lineage>
</organism>
<dbReference type="InterPro" id="IPR036378">
    <property type="entry name" value="FAS1_dom_sf"/>
</dbReference>
<gene>
    <name evidence="3" type="primary">LOC107797305</name>
</gene>
<reference evidence="3" key="2">
    <citation type="submission" date="2025-08" db="UniProtKB">
        <authorList>
            <consortium name="RefSeq"/>
        </authorList>
    </citation>
    <scope>IDENTIFICATION</scope>
    <source>
        <tissue evidence="3">Leaf</tissue>
    </source>
</reference>
<dbReference type="STRING" id="4097.A0A1S4AGV7"/>
<dbReference type="SMART" id="SM00554">
    <property type="entry name" value="FAS1"/>
    <property type="match status" value="1"/>
</dbReference>
<dbReference type="PANTHER" id="PTHR33985:SF5">
    <property type="entry name" value="FASCICLIN-LIKE ARABINOGALACTAN FAMILY PROTEIN"/>
    <property type="match status" value="1"/>
</dbReference>
<dbReference type="Proteomes" id="UP000790787">
    <property type="component" value="Chromosome 9"/>
</dbReference>
<dbReference type="Pfam" id="PF02469">
    <property type="entry name" value="Fasciclin"/>
    <property type="match status" value="1"/>
</dbReference>
<evidence type="ECO:0000313" key="2">
    <source>
        <dbReference type="Proteomes" id="UP000790787"/>
    </source>
</evidence>
<dbReference type="GO" id="GO:0009834">
    <property type="term" value="P:plant-type secondary cell wall biogenesis"/>
    <property type="evidence" value="ECO:0000318"/>
    <property type="project" value="GO_Central"/>
</dbReference>
<name>A0A1S4AGV7_TOBAC</name>
<dbReference type="PANTHER" id="PTHR33985">
    <property type="entry name" value="OS02G0491300 PROTEIN-RELATED"/>
    <property type="match status" value="1"/>
</dbReference>
<keyword evidence="2" id="KW-1185">Reference proteome</keyword>